<organism evidence="1 2">
    <name type="scientific">Bradyrhizobium aeschynomenes</name>
    <dbReference type="NCBI Taxonomy" id="2734909"/>
    <lineage>
        <taxon>Bacteria</taxon>
        <taxon>Pseudomonadati</taxon>
        <taxon>Pseudomonadota</taxon>
        <taxon>Alphaproteobacteria</taxon>
        <taxon>Hyphomicrobiales</taxon>
        <taxon>Nitrobacteraceae</taxon>
        <taxon>Bradyrhizobium</taxon>
    </lineage>
</organism>
<proteinExistence type="predicted"/>
<evidence type="ECO:0000313" key="2">
    <source>
        <dbReference type="Proteomes" id="UP000886476"/>
    </source>
</evidence>
<dbReference type="Proteomes" id="UP000886476">
    <property type="component" value="Unassembled WGS sequence"/>
</dbReference>
<protein>
    <recommendedName>
        <fullName evidence="3">Pectinesterase inhibitor domain-containing protein</fullName>
    </recommendedName>
</protein>
<name>A0ABX2CAK7_9BRAD</name>
<gene>
    <name evidence="1" type="ORF">HL667_09785</name>
</gene>
<comment type="caution">
    <text evidence="1">The sequence shown here is derived from an EMBL/GenBank/DDBJ whole genome shotgun (WGS) entry which is preliminary data.</text>
</comment>
<accession>A0ABX2CAK7</accession>
<keyword evidence="2" id="KW-1185">Reference proteome</keyword>
<evidence type="ECO:0000313" key="1">
    <source>
        <dbReference type="EMBL" id="NPU65284.1"/>
    </source>
</evidence>
<sequence>MAAAAVSANGGLAACSANTGKALYDCVANVLDRLSSDITAPGAPETRRALSNAAAKLRAATTKAQALSAVTQCRALISGALAKVRALGGGYVAGWGGGAGGGSGLAAVADVLARAAKLIQTKG</sequence>
<dbReference type="EMBL" id="JABFDN010000002">
    <property type="protein sequence ID" value="NPU65284.1"/>
    <property type="molecule type" value="Genomic_DNA"/>
</dbReference>
<reference evidence="1" key="1">
    <citation type="submission" date="2020-05" db="EMBL/GenBank/DDBJ databases">
        <title>Nod-independent and nitrogen-fixing Bradyrhizobium aeschynomene sp. nov. isolated from nodules of Aeschynomene indica.</title>
        <authorList>
            <person name="Zhang Z."/>
        </authorList>
    </citation>
    <scope>NUCLEOTIDE SEQUENCE</scope>
    <source>
        <strain evidence="1">83012</strain>
    </source>
</reference>
<evidence type="ECO:0008006" key="3">
    <source>
        <dbReference type="Google" id="ProtNLM"/>
    </source>
</evidence>